<dbReference type="Gene3D" id="3.10.10.10">
    <property type="entry name" value="HIV Type 1 Reverse Transcriptase, subunit A, domain 1"/>
    <property type="match status" value="1"/>
</dbReference>
<dbReference type="EC" id="3.1.26.4" evidence="2"/>
<feature type="domain" description="Reverse transcriptase" evidence="3">
    <location>
        <begin position="119"/>
        <end position="212"/>
    </location>
</feature>
<sequence>MPFSRCNEYISELSPQFLPPIDVVELGSLPPPRGSLELLVQVPPDGRPLQDTVLVAQTTPEASLERLVPLVDHLAAWKLLPNVSAWVLHTVERGYCIQFGTPPPPFNGVSPTLVGPEQGLVMEQEVDTLLSKEAIEVVPSLRQSIRVLQPDGGLRPILDLRLLNRSVMRLKFKMLTINQVVSQIRSENWFVMIDLKDAYFHVSILPHHRKFL</sequence>
<dbReference type="AlphaFoldDB" id="A0ABD0RZ27"/>
<keyword evidence="5" id="KW-1185">Reference proteome</keyword>
<protein>
    <recommendedName>
        <fullName evidence="2">ribonuclease H</fullName>
        <ecNumber evidence="2">3.1.26.4</ecNumber>
    </recommendedName>
</protein>
<accession>A0ABD0RZ27</accession>
<dbReference type="PROSITE" id="PS50878">
    <property type="entry name" value="RT_POL"/>
    <property type="match status" value="1"/>
</dbReference>
<evidence type="ECO:0000256" key="1">
    <source>
        <dbReference type="ARBA" id="ARBA00010879"/>
    </source>
</evidence>
<dbReference type="PANTHER" id="PTHR33050:SF7">
    <property type="entry name" value="RIBONUCLEASE H"/>
    <property type="match status" value="1"/>
</dbReference>
<proteinExistence type="inferred from homology"/>
<dbReference type="Gene3D" id="3.30.70.270">
    <property type="match status" value="1"/>
</dbReference>
<dbReference type="PANTHER" id="PTHR33050">
    <property type="entry name" value="REVERSE TRANSCRIPTASE DOMAIN-CONTAINING PROTEIN"/>
    <property type="match status" value="1"/>
</dbReference>
<comment type="caution">
    <text evidence="4">The sequence shown here is derived from an EMBL/GenBank/DDBJ whole genome shotgun (WGS) entry which is preliminary data.</text>
</comment>
<comment type="similarity">
    <text evidence="1">Belongs to the beta type-B retroviral polymerase family. HERV class-II K(HML-2) pol subfamily.</text>
</comment>
<evidence type="ECO:0000313" key="4">
    <source>
        <dbReference type="EMBL" id="KAL0202505.1"/>
    </source>
</evidence>
<dbReference type="InterPro" id="IPR043128">
    <property type="entry name" value="Rev_trsase/Diguanyl_cyclase"/>
</dbReference>
<organism evidence="4 5">
    <name type="scientific">Cirrhinus mrigala</name>
    <name type="common">Mrigala</name>
    <dbReference type="NCBI Taxonomy" id="683832"/>
    <lineage>
        <taxon>Eukaryota</taxon>
        <taxon>Metazoa</taxon>
        <taxon>Chordata</taxon>
        <taxon>Craniata</taxon>
        <taxon>Vertebrata</taxon>
        <taxon>Euteleostomi</taxon>
        <taxon>Actinopterygii</taxon>
        <taxon>Neopterygii</taxon>
        <taxon>Teleostei</taxon>
        <taxon>Ostariophysi</taxon>
        <taxon>Cypriniformes</taxon>
        <taxon>Cyprinidae</taxon>
        <taxon>Labeoninae</taxon>
        <taxon>Labeonini</taxon>
        <taxon>Cirrhinus</taxon>
    </lineage>
</organism>
<evidence type="ECO:0000256" key="2">
    <source>
        <dbReference type="ARBA" id="ARBA00012180"/>
    </source>
</evidence>
<dbReference type="Proteomes" id="UP001529510">
    <property type="component" value="Unassembled WGS sequence"/>
</dbReference>
<reference evidence="4 5" key="1">
    <citation type="submission" date="2024-05" db="EMBL/GenBank/DDBJ databases">
        <title>Genome sequencing and assembly of Indian major carp, Cirrhinus mrigala (Hamilton, 1822).</title>
        <authorList>
            <person name="Mohindra V."/>
            <person name="Chowdhury L.M."/>
            <person name="Lal K."/>
            <person name="Jena J.K."/>
        </authorList>
    </citation>
    <scope>NUCLEOTIDE SEQUENCE [LARGE SCALE GENOMIC DNA]</scope>
    <source>
        <strain evidence="4">CM1030</strain>
        <tissue evidence="4">Blood</tissue>
    </source>
</reference>
<dbReference type="InterPro" id="IPR052055">
    <property type="entry name" value="Hepadnavirus_pol/RT"/>
</dbReference>
<gene>
    <name evidence="4" type="ORF">M9458_000523</name>
</gene>
<dbReference type="GO" id="GO:0004523">
    <property type="term" value="F:RNA-DNA hybrid ribonuclease activity"/>
    <property type="evidence" value="ECO:0007669"/>
    <property type="project" value="UniProtKB-EC"/>
</dbReference>
<dbReference type="InterPro" id="IPR043502">
    <property type="entry name" value="DNA/RNA_pol_sf"/>
</dbReference>
<dbReference type="EMBL" id="JAMKFB020000001">
    <property type="protein sequence ID" value="KAL0202505.1"/>
    <property type="molecule type" value="Genomic_DNA"/>
</dbReference>
<evidence type="ECO:0000313" key="5">
    <source>
        <dbReference type="Proteomes" id="UP001529510"/>
    </source>
</evidence>
<name>A0ABD0RZ27_CIRMR</name>
<evidence type="ECO:0000259" key="3">
    <source>
        <dbReference type="PROSITE" id="PS50878"/>
    </source>
</evidence>
<feature type="non-terminal residue" evidence="4">
    <location>
        <position position="212"/>
    </location>
</feature>
<dbReference type="InterPro" id="IPR000477">
    <property type="entry name" value="RT_dom"/>
</dbReference>
<dbReference type="SUPFAM" id="SSF56672">
    <property type="entry name" value="DNA/RNA polymerases"/>
    <property type="match status" value="1"/>
</dbReference>